<dbReference type="Pfam" id="PF20238">
    <property type="entry name" value="BIM1-like_dom"/>
    <property type="match status" value="1"/>
</dbReference>
<organism evidence="11 12">
    <name type="scientific">Periconia macrospinosa</name>
    <dbReference type="NCBI Taxonomy" id="97972"/>
    <lineage>
        <taxon>Eukaryota</taxon>
        <taxon>Fungi</taxon>
        <taxon>Dikarya</taxon>
        <taxon>Ascomycota</taxon>
        <taxon>Pezizomycotina</taxon>
        <taxon>Dothideomycetes</taxon>
        <taxon>Pleosporomycetidae</taxon>
        <taxon>Pleosporales</taxon>
        <taxon>Massarineae</taxon>
        <taxon>Periconiaceae</taxon>
        <taxon>Periconia</taxon>
    </lineage>
</organism>
<comment type="subcellular location">
    <subcellularLocation>
        <location evidence="1">Cell membrane</location>
        <topology evidence="1">Lipid-anchor</topology>
        <topology evidence="1">GPI-anchor</topology>
    </subcellularLocation>
</comment>
<evidence type="ECO:0000313" key="11">
    <source>
        <dbReference type="EMBL" id="PVH97958.1"/>
    </source>
</evidence>
<feature type="chain" id="PRO_5015939335" description="Copper acquisition factor BIM1-like domain-containing protein" evidence="9">
    <location>
        <begin position="24"/>
        <end position="217"/>
    </location>
</feature>
<feature type="domain" description="Copper acquisition factor BIM1-like" evidence="10">
    <location>
        <begin position="23"/>
        <end position="161"/>
    </location>
</feature>
<keyword evidence="3" id="KW-0336">GPI-anchor</keyword>
<dbReference type="InterPro" id="IPR046530">
    <property type="entry name" value="BIM1-like_dom"/>
</dbReference>
<keyword evidence="6" id="KW-0325">Glycoprotein</keyword>
<keyword evidence="2" id="KW-1003">Cell membrane</keyword>
<evidence type="ECO:0000256" key="5">
    <source>
        <dbReference type="ARBA" id="ARBA00023136"/>
    </source>
</evidence>
<dbReference type="InterPro" id="IPR046936">
    <property type="entry name" value="BIM1-like"/>
</dbReference>
<dbReference type="Proteomes" id="UP000244855">
    <property type="component" value="Unassembled WGS sequence"/>
</dbReference>
<name>A0A2V1DIQ6_9PLEO</name>
<dbReference type="GO" id="GO:0098552">
    <property type="term" value="C:side of membrane"/>
    <property type="evidence" value="ECO:0007669"/>
    <property type="project" value="UniProtKB-KW"/>
</dbReference>
<evidence type="ECO:0000256" key="6">
    <source>
        <dbReference type="ARBA" id="ARBA00023180"/>
    </source>
</evidence>
<reference evidence="11 12" key="1">
    <citation type="journal article" date="2018" name="Sci. Rep.">
        <title>Comparative genomics provides insights into the lifestyle and reveals functional heterogeneity of dark septate endophytic fungi.</title>
        <authorList>
            <person name="Knapp D.G."/>
            <person name="Nemeth J.B."/>
            <person name="Barry K."/>
            <person name="Hainaut M."/>
            <person name="Henrissat B."/>
            <person name="Johnson J."/>
            <person name="Kuo A."/>
            <person name="Lim J.H.P."/>
            <person name="Lipzen A."/>
            <person name="Nolan M."/>
            <person name="Ohm R.A."/>
            <person name="Tamas L."/>
            <person name="Grigoriev I.V."/>
            <person name="Spatafora J.W."/>
            <person name="Nagy L.G."/>
            <person name="Kovacs G.M."/>
        </authorList>
    </citation>
    <scope>NUCLEOTIDE SEQUENCE [LARGE SCALE GENOMIC DNA]</scope>
    <source>
        <strain evidence="11 12">DSE2036</strain>
    </source>
</reference>
<dbReference type="PANTHER" id="PTHR34992:SF1">
    <property type="entry name" value="COPPER ACQUISITION FACTOR BIM1-LIKE DOMAIN-CONTAINING PROTEIN"/>
    <property type="match status" value="1"/>
</dbReference>
<evidence type="ECO:0000256" key="1">
    <source>
        <dbReference type="ARBA" id="ARBA00004609"/>
    </source>
</evidence>
<dbReference type="AlphaFoldDB" id="A0A2V1DIQ6"/>
<evidence type="ECO:0000256" key="9">
    <source>
        <dbReference type="SAM" id="SignalP"/>
    </source>
</evidence>
<keyword evidence="5" id="KW-0472">Membrane</keyword>
<proteinExistence type="predicted"/>
<accession>A0A2V1DIQ6</accession>
<evidence type="ECO:0000256" key="4">
    <source>
        <dbReference type="ARBA" id="ARBA00022729"/>
    </source>
</evidence>
<feature type="signal peptide" evidence="9">
    <location>
        <begin position="1"/>
        <end position="23"/>
    </location>
</feature>
<protein>
    <recommendedName>
        <fullName evidence="10">Copper acquisition factor BIM1-like domain-containing protein</fullName>
    </recommendedName>
</protein>
<evidence type="ECO:0000256" key="2">
    <source>
        <dbReference type="ARBA" id="ARBA00022475"/>
    </source>
</evidence>
<evidence type="ECO:0000256" key="7">
    <source>
        <dbReference type="ARBA" id="ARBA00023288"/>
    </source>
</evidence>
<gene>
    <name evidence="11" type="ORF">DM02DRAFT_532140</name>
</gene>
<dbReference type="OrthoDB" id="2146436at2759"/>
<keyword evidence="4 9" id="KW-0732">Signal</keyword>
<dbReference type="CDD" id="cd21176">
    <property type="entry name" value="LPMO_auxiliary-like"/>
    <property type="match status" value="1"/>
</dbReference>
<evidence type="ECO:0000256" key="8">
    <source>
        <dbReference type="SAM" id="MobiDB-lite"/>
    </source>
</evidence>
<feature type="region of interest" description="Disordered" evidence="8">
    <location>
        <begin position="170"/>
        <end position="195"/>
    </location>
</feature>
<dbReference type="PANTHER" id="PTHR34992">
    <property type="entry name" value="HYPHAL ANASTAMOSIS-7 PROTEIN"/>
    <property type="match status" value="1"/>
</dbReference>
<dbReference type="EMBL" id="KZ805424">
    <property type="protein sequence ID" value="PVH97958.1"/>
    <property type="molecule type" value="Genomic_DNA"/>
</dbReference>
<evidence type="ECO:0000256" key="3">
    <source>
        <dbReference type="ARBA" id="ARBA00022622"/>
    </source>
</evidence>
<evidence type="ECO:0000259" key="10">
    <source>
        <dbReference type="Pfam" id="PF20238"/>
    </source>
</evidence>
<dbReference type="STRING" id="97972.A0A2V1DIQ6"/>
<dbReference type="GO" id="GO:0005886">
    <property type="term" value="C:plasma membrane"/>
    <property type="evidence" value="ECO:0007669"/>
    <property type="project" value="UniProtKB-SubCell"/>
</dbReference>
<keyword evidence="12" id="KW-1185">Reference proteome</keyword>
<evidence type="ECO:0000313" key="12">
    <source>
        <dbReference type="Proteomes" id="UP000244855"/>
    </source>
</evidence>
<keyword evidence="7" id="KW-0449">Lipoprotein</keyword>
<sequence>MFFSTTTSLLPILTLLLAPPTTAHFTLDWPTARGFDDAQATSFPCGGFNNVKTPRTDFPLSGGPLQLNMHHPRTRVAVYLALGNDPGSSFNYVLLPQLTQTGLGDFCLGHVNLPSGVNVTAGTNATIQVVTNGDPDGGLYQCADVTFTNAALSESHCNNNTNVKVVTENMQGNPNASASGTGTTSGSPSPSPSNAAAHVTAAGWLLGAVGAAGMALL</sequence>